<sequence>MAQTSSVPMPSKSSSSKSSPSQDSSSNAPEITILTRVTSIPLIAWTMTQVSSTLEKNRYTSSPYATAKGISTTAYKYTEPLQVRFAPAINVVDGYANKACDVVESRFPYPFKAQPEEVATFVRERRQSAAEFVEQRRLDAGNTIDKRVRTPAFNAACEVDKRFTPLVDYLENTAVTRLHTNAPEGTQYQYQRVYVLSRNVTGQLYEYSNQTVLVQRASQTADSIVALASSANSHVNSMSNTLITQVQQLQTSLSDTTTAAYRELGDSVSSMRDIINQPNRTLNEKLNRMVEEIDHRLRPLLNRLPGGAGTTAEGKPNGNANANGNGRAQQ</sequence>
<keyword evidence="3" id="KW-1185">Reference proteome</keyword>
<proteinExistence type="predicted"/>
<evidence type="ECO:0000256" key="1">
    <source>
        <dbReference type="SAM" id="MobiDB-lite"/>
    </source>
</evidence>
<dbReference type="PANTHER" id="PTHR14024">
    <property type="entry name" value="PERILIPIN"/>
    <property type="match status" value="1"/>
</dbReference>
<comment type="caution">
    <text evidence="2">The sequence shown here is derived from an EMBL/GenBank/DDBJ whole genome shotgun (WGS) entry which is preliminary data.</text>
</comment>
<feature type="region of interest" description="Disordered" evidence="1">
    <location>
        <begin position="301"/>
        <end position="330"/>
    </location>
</feature>
<accession>A0AAW0BGX8</accession>
<feature type="compositionally biased region" description="Low complexity" evidence="1">
    <location>
        <begin position="1"/>
        <end position="26"/>
    </location>
</feature>
<dbReference type="EMBL" id="JAWWNJ010000034">
    <property type="protein sequence ID" value="KAK7025076.1"/>
    <property type="molecule type" value="Genomic_DNA"/>
</dbReference>
<dbReference type="PANTHER" id="PTHR14024:SF49">
    <property type="entry name" value="LIPID STORAGE DROPLETS SURFACE-BINDING PROTEIN 1"/>
    <property type="match status" value="1"/>
</dbReference>
<dbReference type="Proteomes" id="UP001362999">
    <property type="component" value="Unassembled WGS sequence"/>
</dbReference>
<feature type="region of interest" description="Disordered" evidence="1">
    <location>
        <begin position="1"/>
        <end position="30"/>
    </location>
</feature>
<dbReference type="SUPFAM" id="SSF47162">
    <property type="entry name" value="Apolipoprotein"/>
    <property type="match status" value="1"/>
</dbReference>
<feature type="compositionally biased region" description="Low complexity" evidence="1">
    <location>
        <begin position="317"/>
        <end position="330"/>
    </location>
</feature>
<dbReference type="Gene3D" id="1.20.120.20">
    <property type="entry name" value="Apolipoprotein"/>
    <property type="match status" value="1"/>
</dbReference>
<evidence type="ECO:0000313" key="3">
    <source>
        <dbReference type="Proteomes" id="UP001362999"/>
    </source>
</evidence>
<dbReference type="AlphaFoldDB" id="A0AAW0BGX8"/>
<name>A0AAW0BGX8_9AGAR</name>
<protein>
    <recommendedName>
        <fullName evidence="4">Lipid droplet-associated perilipin protein</fullName>
    </recommendedName>
</protein>
<evidence type="ECO:0000313" key="2">
    <source>
        <dbReference type="EMBL" id="KAK7025076.1"/>
    </source>
</evidence>
<evidence type="ECO:0008006" key="4">
    <source>
        <dbReference type="Google" id="ProtNLM"/>
    </source>
</evidence>
<gene>
    <name evidence="2" type="ORF">R3P38DRAFT_2952697</name>
</gene>
<reference evidence="2 3" key="1">
    <citation type="journal article" date="2024" name="J Genomics">
        <title>Draft genome sequencing and assembly of Favolaschia claudopus CIRM-BRFM 2984 isolated from oak limbs.</title>
        <authorList>
            <person name="Navarro D."/>
            <person name="Drula E."/>
            <person name="Chaduli D."/>
            <person name="Cazenave R."/>
            <person name="Ahrendt S."/>
            <person name="Wang J."/>
            <person name="Lipzen A."/>
            <person name="Daum C."/>
            <person name="Barry K."/>
            <person name="Grigoriev I.V."/>
            <person name="Favel A."/>
            <person name="Rosso M.N."/>
            <person name="Martin F."/>
        </authorList>
    </citation>
    <scope>NUCLEOTIDE SEQUENCE [LARGE SCALE GENOMIC DNA]</scope>
    <source>
        <strain evidence="2 3">CIRM-BRFM 2984</strain>
    </source>
</reference>
<organism evidence="2 3">
    <name type="scientific">Favolaschia claudopus</name>
    <dbReference type="NCBI Taxonomy" id="2862362"/>
    <lineage>
        <taxon>Eukaryota</taxon>
        <taxon>Fungi</taxon>
        <taxon>Dikarya</taxon>
        <taxon>Basidiomycota</taxon>
        <taxon>Agaricomycotina</taxon>
        <taxon>Agaricomycetes</taxon>
        <taxon>Agaricomycetidae</taxon>
        <taxon>Agaricales</taxon>
        <taxon>Marasmiineae</taxon>
        <taxon>Mycenaceae</taxon>
        <taxon>Favolaschia</taxon>
    </lineage>
</organism>